<evidence type="ECO:0008006" key="4">
    <source>
        <dbReference type="Google" id="ProtNLM"/>
    </source>
</evidence>
<keyword evidence="3" id="KW-1185">Reference proteome</keyword>
<dbReference type="KEGG" id="tem:JW646_14440"/>
<feature type="transmembrane region" description="Helical" evidence="1">
    <location>
        <begin position="47"/>
        <end position="70"/>
    </location>
</feature>
<feature type="transmembrane region" description="Helical" evidence="1">
    <location>
        <begin position="109"/>
        <end position="131"/>
    </location>
</feature>
<sequence>MIYLSLKYSILITLSVTGVFLAFGYIYSLIEKRNSLYIYSTFGSKGILFTGVIGTTVHEIGHLIMCLIFHHKVGDFQLFNFKGYKHEETLGYVSHRYNDRSLYEKAGNFFIGIGPMISGTLFIIFSFKLLLPSIYESINISSYFTHLSTVNIENTIFLLLSLSKNLLISIFNMNNLSSINFYIFIYLMFCVSSHISLSKKDFENSSVGILSLFLIFFAVCLISIFLNLNLNYLLLIFMNIIIYIIFFLALGLVFSLVSLFISYFIYKIKR</sequence>
<dbReference type="AlphaFoldDB" id="A0AAX2ZDA4"/>
<evidence type="ECO:0000313" key="3">
    <source>
        <dbReference type="Proteomes" id="UP001198983"/>
    </source>
</evidence>
<evidence type="ECO:0000256" key="1">
    <source>
        <dbReference type="SAM" id="Phobius"/>
    </source>
</evidence>
<proteinExistence type="predicted"/>
<feature type="transmembrane region" description="Helical" evidence="1">
    <location>
        <begin position="209"/>
        <end position="228"/>
    </location>
</feature>
<name>A0AAX2ZDA4_9FIRM</name>
<feature type="transmembrane region" description="Helical" evidence="1">
    <location>
        <begin position="179"/>
        <end position="197"/>
    </location>
</feature>
<reference evidence="2 3" key="1">
    <citation type="journal article" date="2023" name="Int. J. Syst. Evol. Microbiol.">
        <title>Terrisporobacter hibernicus sp. nov., isolated from bovine faeces in Northern Ireland.</title>
        <authorList>
            <person name="Mitchell M."/>
            <person name="Nguyen S.V."/>
            <person name="Connor M."/>
            <person name="Fairley D.J."/>
            <person name="Donoghue O."/>
            <person name="Marshall H."/>
            <person name="Koolman L."/>
            <person name="McMullan G."/>
            <person name="Schaffer K.E."/>
            <person name="McGrath J.W."/>
            <person name="Fanning S."/>
        </authorList>
    </citation>
    <scope>NUCLEOTIDE SEQUENCE [LARGE SCALE GENOMIC DNA]</scope>
    <source>
        <strain evidence="2 3">MCA3</strain>
    </source>
</reference>
<dbReference type="EMBL" id="CP081135">
    <property type="protein sequence ID" value="UEL46826.1"/>
    <property type="molecule type" value="Genomic_DNA"/>
</dbReference>
<organism evidence="2 3">
    <name type="scientific">Terrisporobacter hibernicus</name>
    <dbReference type="NCBI Taxonomy" id="2813371"/>
    <lineage>
        <taxon>Bacteria</taxon>
        <taxon>Bacillati</taxon>
        <taxon>Bacillota</taxon>
        <taxon>Clostridia</taxon>
        <taxon>Peptostreptococcales</taxon>
        <taxon>Peptostreptococcaceae</taxon>
        <taxon>Terrisporobacter</taxon>
    </lineage>
</organism>
<dbReference type="RefSeq" id="WP_074915312.1">
    <property type="nucleotide sequence ID" value="NZ_CP081135.1"/>
</dbReference>
<dbReference type="Proteomes" id="UP001198983">
    <property type="component" value="Chromosome"/>
</dbReference>
<keyword evidence="1" id="KW-0472">Membrane</keyword>
<evidence type="ECO:0000313" key="2">
    <source>
        <dbReference type="EMBL" id="UEL46826.1"/>
    </source>
</evidence>
<keyword evidence="1" id="KW-1133">Transmembrane helix</keyword>
<gene>
    <name evidence="2" type="ORF">JW646_14440</name>
</gene>
<keyword evidence="1" id="KW-0812">Transmembrane</keyword>
<protein>
    <recommendedName>
        <fullName evidence="4">Integral membrane protein</fullName>
    </recommendedName>
</protein>
<accession>A0AAX2ZDA4</accession>
<feature type="transmembrane region" description="Helical" evidence="1">
    <location>
        <begin position="240"/>
        <end position="266"/>
    </location>
</feature>
<feature type="transmembrane region" description="Helical" evidence="1">
    <location>
        <begin position="6"/>
        <end position="27"/>
    </location>
</feature>